<dbReference type="Pfam" id="PF03199">
    <property type="entry name" value="GSH_synthase"/>
    <property type="match status" value="1"/>
</dbReference>
<reference evidence="6" key="4">
    <citation type="submission" date="2019-05" db="EMBL/GenBank/DDBJ databases">
        <authorList>
            <consortium name="Pathogen Informatics"/>
        </authorList>
    </citation>
    <scope>NUCLEOTIDE SEQUENCE</scope>
    <source>
        <strain evidence="6">17X</strain>
    </source>
</reference>
<feature type="binding site" evidence="2">
    <location>
        <begin position="485"/>
        <end position="494"/>
    </location>
    <ligand>
        <name>ATP</name>
        <dbReference type="ChEBI" id="CHEBI:30616"/>
    </ligand>
</feature>
<name>A0A078K8U3_PLAYE</name>
<dbReference type="OrthoDB" id="2020073at2759"/>
<comment type="cofactor">
    <cofactor evidence="1 3">
        <name>Mg(2+)</name>
        <dbReference type="ChEBI" id="CHEBI:18420"/>
    </cofactor>
    <text evidence="1 3">Binds 1 Mg(2+) ion per subunit.</text>
</comment>
<dbReference type="InterPro" id="IPR014709">
    <property type="entry name" value="Glutathione_synthase_C_euk"/>
</dbReference>
<dbReference type="InterPro" id="IPR005615">
    <property type="entry name" value="Glutathione_synthase"/>
</dbReference>
<keyword evidence="1 2" id="KW-0547">Nucleotide-binding</keyword>
<dbReference type="OMA" id="FEAHKNM"/>
<keyword evidence="1" id="KW-0317">Glutathione biosynthesis</keyword>
<evidence type="ECO:0000256" key="1">
    <source>
        <dbReference type="PIRNR" id="PIRNR001558"/>
    </source>
</evidence>
<reference evidence="6" key="3">
    <citation type="submission" date="2014-05" db="EMBL/GenBank/DDBJ databases">
        <authorList>
            <person name="Aslett M.A."/>
            <person name="De Silva N."/>
        </authorList>
    </citation>
    <scope>NUCLEOTIDE SEQUENCE</scope>
    <source>
        <strain evidence="6">17X</strain>
    </source>
</reference>
<dbReference type="GO" id="GO:0005829">
    <property type="term" value="C:cytosol"/>
    <property type="evidence" value="ECO:0007669"/>
    <property type="project" value="TreeGrafter"/>
</dbReference>
<comment type="catalytic activity">
    <reaction evidence="1">
        <text>gamma-L-glutamyl-L-cysteine + glycine + ATP = glutathione + ADP + phosphate + H(+)</text>
        <dbReference type="Rhea" id="RHEA:13557"/>
        <dbReference type="ChEBI" id="CHEBI:15378"/>
        <dbReference type="ChEBI" id="CHEBI:30616"/>
        <dbReference type="ChEBI" id="CHEBI:43474"/>
        <dbReference type="ChEBI" id="CHEBI:57305"/>
        <dbReference type="ChEBI" id="CHEBI:57925"/>
        <dbReference type="ChEBI" id="CHEBI:58173"/>
        <dbReference type="ChEBI" id="CHEBI:456216"/>
        <dbReference type="EC" id="6.3.2.3"/>
    </reaction>
</comment>
<reference evidence="7 8" key="1">
    <citation type="journal article" date="2014" name="BMC Biol.">
        <title>A comprehensive evaluation of rodent malaria parasite genomes and gene expression.</title>
        <authorList>
            <person name="Otto T.D."/>
            <person name="Bohme U."/>
            <person name="Jackson A.P."/>
            <person name="Hunt M."/>
            <person name="Franke-Fayard B."/>
            <person name="Hoeijmakers W.A."/>
            <person name="Religa A.A."/>
            <person name="Robertson L."/>
            <person name="Sanders M."/>
            <person name="Ogun S.A."/>
            <person name="Cunningham D."/>
            <person name="Erhart A."/>
            <person name="Billker O."/>
            <person name="Khan S.M."/>
            <person name="Stunnenberg H.G."/>
            <person name="Langhorne J."/>
            <person name="Holder A.A."/>
            <person name="Waters A.P."/>
            <person name="Newbold C.I."/>
            <person name="Pain A."/>
            <person name="Berriman M."/>
            <person name="Janse C.J."/>
        </authorList>
    </citation>
    <scope>NUCLEOTIDE SEQUENCE [LARGE SCALE GENOMIC DNA]</scope>
    <source>
        <strain evidence="6 7">17X</strain>
        <strain evidence="5 8">YM</strain>
    </source>
</reference>
<dbReference type="GO" id="GO:0005524">
    <property type="term" value="F:ATP binding"/>
    <property type="evidence" value="ECO:0007669"/>
    <property type="project" value="UniProtKB-UniRule"/>
</dbReference>
<dbReference type="VEuPathDB" id="PlasmoDB:PY07248"/>
<dbReference type="GeneID" id="3800283"/>
<feature type="binding site" evidence="2">
    <location>
        <position position="583"/>
    </location>
    <ligand>
        <name>ATP</name>
        <dbReference type="ChEBI" id="CHEBI:30616"/>
    </ligand>
</feature>
<sequence length="632" mass="74609">MEKEINDFYEIIQKEIINYFLVPKGKNEYLSYERINILIQDLVTSLNCNSYYIYSKSINDEKKRITNYNTVLSCSPKLFSFILFPQKLNRNLLNLCKKCTLLFSEIFDNIVCDLPFLLKALEDIKGNDDFCKKIIEICENVYLNEENGRNIKNDIRCIIGRSDYMKNDGNNSEIKQIEYNTISVAFGNLSSTIFEAHKNMIKEIYKEYFPYMNKQNQEEIFEILDKKFDNNFLQGISTCIEKVHNIYIENSNQLENNKVITICILHDDDINSFDKYQTKYELSKLGISQRYFTIKQLQNLFEKKKIFLNYPNETLKESIDRVINNNNNNGCNEKKIRPGKLMINLNDDDINGYDIYDGVKMFEQYKKNIFEVSVIYFRALYAPLHYNEIVWELREMLEFSDSVKIPSLPYQLVGLKKIQMLLLDDDILRKYISIDINKKKKSEEQILNDMNMLKKTFALQIDPSLNKHSDIISYAIKNENKFILKPQREGGQNNLHGNDVKEKLMLYYKPEEKNKLSFYVLMEKLFPSPFPTIHCRIKEVNKNYEQKINKLSEENQLQKKNSNYCDEEDTQFIEFSLEQSISEFGFFHNIIFFKDKNILNEQKGYLVRTKNVNENEGGAICGISSLDSVFLV</sequence>
<comment type="pathway">
    <text evidence="1">Sulfur metabolism; glutathione biosynthesis; glutathione from L-cysteine and L-glutamate: step 2/2.</text>
</comment>
<comment type="similarity">
    <text evidence="1">Belongs to the eukaryotic GSH synthase family.</text>
</comment>
<evidence type="ECO:0000256" key="2">
    <source>
        <dbReference type="PIRSR" id="PIRSR001558-1"/>
    </source>
</evidence>
<dbReference type="EMBL" id="LM993665">
    <property type="protein sequence ID" value="VTZ79406.1"/>
    <property type="molecule type" value="Genomic_DNA"/>
</dbReference>
<feature type="domain" description="Glutathione synthase substrate-binding" evidence="4">
    <location>
        <begin position="261"/>
        <end position="413"/>
    </location>
</feature>
<evidence type="ECO:0000313" key="5">
    <source>
        <dbReference type="EMBL" id="CDU18821.1"/>
    </source>
</evidence>
<dbReference type="VEuPathDB" id="PlasmoDB:Py17XNL_001105535"/>
<protein>
    <recommendedName>
        <fullName evidence="1">Glutathione synthetase</fullName>
        <shortName evidence="1">GSH-S</shortName>
        <ecNumber evidence="1">6.3.2.3</ecNumber>
    </recommendedName>
</protein>
<feature type="binding site" evidence="2">
    <location>
        <position position="416"/>
    </location>
    <ligand>
        <name>ATP</name>
        <dbReference type="ChEBI" id="CHEBI:30616"/>
    </ligand>
</feature>
<keyword evidence="1" id="KW-0436">Ligase</keyword>
<dbReference type="UniPathway" id="UPA00142">
    <property type="reaction ID" value="UER00210"/>
</dbReference>
<dbReference type="Gene3D" id="3.30.470.20">
    <property type="entry name" value="ATP-grasp fold, B domain"/>
    <property type="match status" value="2"/>
</dbReference>
<accession>A0A078K8U3</accession>
<evidence type="ECO:0000256" key="3">
    <source>
        <dbReference type="PIRSR" id="PIRSR001558-2"/>
    </source>
</evidence>
<evidence type="ECO:0000313" key="8">
    <source>
        <dbReference type="Proteomes" id="UP000072904"/>
    </source>
</evidence>
<dbReference type="PANTHER" id="PTHR11130:SF0">
    <property type="entry name" value="GLUTATHIONE SYNTHETASE"/>
    <property type="match status" value="1"/>
</dbReference>
<dbReference type="Pfam" id="PF03917">
    <property type="entry name" value="GSH_synth_ATP"/>
    <property type="match status" value="1"/>
</dbReference>
<dbReference type="PIRSF" id="PIRSF001558">
    <property type="entry name" value="GSHase"/>
    <property type="match status" value="1"/>
</dbReference>
<evidence type="ECO:0000313" key="6">
    <source>
        <dbReference type="EMBL" id="VTZ79406.1"/>
    </source>
</evidence>
<keyword evidence="1 3" id="KW-0460">Magnesium</keyword>
<dbReference type="KEGG" id="pyo:PY17X_1112900"/>
<feature type="binding site" evidence="2">
    <location>
        <position position="616"/>
    </location>
    <ligand>
        <name>ATP</name>
        <dbReference type="ChEBI" id="CHEBI:30616"/>
    </ligand>
</feature>
<dbReference type="GO" id="GO:0004363">
    <property type="term" value="F:glutathione synthase activity"/>
    <property type="evidence" value="ECO:0007669"/>
    <property type="project" value="UniProtKB-UniRule"/>
</dbReference>
<dbReference type="VEuPathDB" id="PlasmoDB:PYYM_1113900"/>
<proteinExistence type="inferred from homology"/>
<dbReference type="GO" id="GO:0000287">
    <property type="term" value="F:magnesium ion binding"/>
    <property type="evidence" value="ECO:0007669"/>
    <property type="project" value="UniProtKB-UniRule"/>
</dbReference>
<dbReference type="EC" id="6.3.2.3" evidence="1"/>
<dbReference type="InterPro" id="IPR037013">
    <property type="entry name" value="GSH-S_sub-bd_sf"/>
</dbReference>
<gene>
    <name evidence="6" type="ORF">PY17X_1112900</name>
    <name evidence="5" type="ORF">PYYM_1113900</name>
</gene>
<evidence type="ECO:0000313" key="7">
    <source>
        <dbReference type="Proteomes" id="UP000072874"/>
    </source>
</evidence>
<dbReference type="Proteomes" id="UP000072874">
    <property type="component" value="Chromosome 11"/>
</dbReference>
<dbReference type="GO" id="GO:0043295">
    <property type="term" value="F:glutathione binding"/>
    <property type="evidence" value="ECO:0007669"/>
    <property type="project" value="UniProtKB-UniRule"/>
</dbReference>
<dbReference type="EMBL" id="LK934639">
    <property type="protein sequence ID" value="CDU18821.1"/>
    <property type="molecule type" value="Genomic_DNA"/>
</dbReference>
<dbReference type="AlphaFoldDB" id="A0A078K8U3"/>
<dbReference type="InterPro" id="IPR004887">
    <property type="entry name" value="GSH_synth_subst-bd"/>
</dbReference>
<evidence type="ECO:0000259" key="4">
    <source>
        <dbReference type="Pfam" id="PF03199"/>
    </source>
</evidence>
<dbReference type="Gene3D" id="3.40.50.1760">
    <property type="entry name" value="Glutathione synthase, substrate-binding domain superfamily, eukaryotic"/>
    <property type="match status" value="1"/>
</dbReference>
<organism evidence="6 7">
    <name type="scientific">Plasmodium yoelii</name>
    <dbReference type="NCBI Taxonomy" id="5861"/>
    <lineage>
        <taxon>Eukaryota</taxon>
        <taxon>Sar</taxon>
        <taxon>Alveolata</taxon>
        <taxon>Apicomplexa</taxon>
        <taxon>Aconoidasida</taxon>
        <taxon>Haemosporida</taxon>
        <taxon>Plasmodiidae</taxon>
        <taxon>Plasmodium</taxon>
        <taxon>Plasmodium (Vinckeia)</taxon>
    </lineage>
</organism>
<keyword evidence="1 2" id="KW-0067">ATP-binding</keyword>
<dbReference type="SUPFAM" id="SSF56059">
    <property type="entry name" value="Glutathione synthetase ATP-binding domain-like"/>
    <property type="match status" value="2"/>
</dbReference>
<feature type="binding site" evidence="2">
    <location>
        <position position="608"/>
    </location>
    <ligand>
        <name>substrate</name>
    </ligand>
</feature>
<feature type="binding site" evidence="3">
    <location>
        <position position="489"/>
    </location>
    <ligand>
        <name>Mg(2+)</name>
        <dbReference type="ChEBI" id="CHEBI:18420"/>
    </ligand>
</feature>
<reference evidence="5" key="2">
    <citation type="submission" date="2014-05" db="EMBL/GenBank/DDBJ databases">
        <authorList>
            <person name="Aslett A.Martin."/>
            <person name="De Silva Nishadi"/>
        </authorList>
    </citation>
    <scope>NUCLEOTIDE SEQUENCE</scope>
    <source>
        <strain evidence="5">YM</strain>
    </source>
</reference>
<dbReference type="RefSeq" id="XP_728074.2">
    <property type="nucleotide sequence ID" value="XM_722981.2"/>
</dbReference>
<dbReference type="Proteomes" id="UP000072904">
    <property type="component" value="Chromosome 11"/>
</dbReference>
<keyword evidence="1 3" id="KW-0479">Metal-binding</keyword>
<dbReference type="PANTHER" id="PTHR11130">
    <property type="entry name" value="GLUTATHIONE SYNTHETASE"/>
    <property type="match status" value="1"/>
</dbReference>
<dbReference type="VEuPathDB" id="PlasmoDB:PY17X_1112900"/>
<dbReference type="Gene3D" id="3.30.1490.50">
    <property type="match status" value="1"/>
</dbReference>
<feature type="binding site" evidence="2">
    <location>
        <position position="610"/>
    </location>
    <ligand>
        <name>ATP</name>
        <dbReference type="ChEBI" id="CHEBI:30616"/>
    </ligand>
</feature>